<dbReference type="Proteomes" id="UP001596108">
    <property type="component" value="Unassembled WGS sequence"/>
</dbReference>
<gene>
    <name evidence="1" type="ORF">ACFPQ4_08585</name>
</gene>
<proteinExistence type="predicted"/>
<dbReference type="RefSeq" id="WP_378111376.1">
    <property type="nucleotide sequence ID" value="NZ_JBHSNC010000024.1"/>
</dbReference>
<name>A0ABW0QZ23_9BACL</name>
<accession>A0ABW0QZ23</accession>
<evidence type="ECO:0000313" key="2">
    <source>
        <dbReference type="Proteomes" id="UP001596108"/>
    </source>
</evidence>
<dbReference type="EMBL" id="JBHSNC010000024">
    <property type="protein sequence ID" value="MFC5529504.1"/>
    <property type="molecule type" value="Genomic_DNA"/>
</dbReference>
<reference evidence="2" key="1">
    <citation type="journal article" date="2019" name="Int. J. Syst. Evol. Microbiol.">
        <title>The Global Catalogue of Microorganisms (GCM) 10K type strain sequencing project: providing services to taxonomists for standard genome sequencing and annotation.</title>
        <authorList>
            <consortium name="The Broad Institute Genomics Platform"/>
            <consortium name="The Broad Institute Genome Sequencing Center for Infectious Disease"/>
            <person name="Wu L."/>
            <person name="Ma J."/>
        </authorList>
    </citation>
    <scope>NUCLEOTIDE SEQUENCE [LARGE SCALE GENOMIC DNA]</scope>
    <source>
        <strain evidence="2">CGMCC 1.18578</strain>
    </source>
</reference>
<comment type="caution">
    <text evidence="1">The sequence shown here is derived from an EMBL/GenBank/DDBJ whole genome shotgun (WGS) entry which is preliminary data.</text>
</comment>
<protein>
    <submittedName>
        <fullName evidence="1">Uncharacterized protein</fullName>
    </submittedName>
</protein>
<evidence type="ECO:0000313" key="1">
    <source>
        <dbReference type="EMBL" id="MFC5529504.1"/>
    </source>
</evidence>
<organism evidence="1 2">
    <name type="scientific">Cohnella yongneupensis</name>
    <dbReference type="NCBI Taxonomy" id="425006"/>
    <lineage>
        <taxon>Bacteria</taxon>
        <taxon>Bacillati</taxon>
        <taxon>Bacillota</taxon>
        <taxon>Bacilli</taxon>
        <taxon>Bacillales</taxon>
        <taxon>Paenibacillaceae</taxon>
        <taxon>Cohnella</taxon>
    </lineage>
</organism>
<keyword evidence="2" id="KW-1185">Reference proteome</keyword>
<sequence>MYRAEQAKLISQGKFKEAQQLDWKDISSKFGNKYDKGISQAQKYTDQLLSSKKKK</sequence>